<dbReference type="InterPro" id="IPR017900">
    <property type="entry name" value="4Fe4S_Fe_S_CS"/>
</dbReference>
<feature type="domain" description="4Fe-4S ferredoxin-type" evidence="4">
    <location>
        <begin position="147"/>
        <end position="176"/>
    </location>
</feature>
<dbReference type="AlphaFoldDB" id="A0A267MHQ9"/>
<gene>
    <name evidence="5" type="ORF">CCE28_15490</name>
</gene>
<dbReference type="PANTHER" id="PTHR42827">
    <property type="entry name" value="IRON-SULFUR CLUSTER-BINDING PROTEIN-RELATED"/>
    <property type="match status" value="1"/>
</dbReference>
<keyword evidence="6" id="KW-1185">Reference proteome</keyword>
<dbReference type="Proteomes" id="UP000216024">
    <property type="component" value="Unassembled WGS sequence"/>
</dbReference>
<dbReference type="InterPro" id="IPR003033">
    <property type="entry name" value="SCP2_sterol-bd_dom"/>
</dbReference>
<dbReference type="SUPFAM" id="SSF55718">
    <property type="entry name" value="SCP-like"/>
    <property type="match status" value="1"/>
</dbReference>
<keyword evidence="2" id="KW-0408">Iron</keyword>
<keyword evidence="3" id="KW-0411">Iron-sulfur</keyword>
<dbReference type="GO" id="GO:0051536">
    <property type="term" value="F:iron-sulfur cluster binding"/>
    <property type="evidence" value="ECO:0007669"/>
    <property type="project" value="UniProtKB-KW"/>
</dbReference>
<comment type="caution">
    <text evidence="5">The sequence shown here is derived from an EMBL/GenBank/DDBJ whole genome shotgun (WGS) entry which is preliminary data.</text>
</comment>
<organism evidence="5 6">
    <name type="scientific">Anaeromicrobium sediminis</name>
    <dbReference type="NCBI Taxonomy" id="1478221"/>
    <lineage>
        <taxon>Bacteria</taxon>
        <taxon>Bacillati</taxon>
        <taxon>Bacillota</taxon>
        <taxon>Clostridia</taxon>
        <taxon>Peptostreptococcales</taxon>
        <taxon>Thermotaleaceae</taxon>
        <taxon>Anaeromicrobium</taxon>
    </lineage>
</organism>
<accession>A0A267MHQ9</accession>
<dbReference type="Gene3D" id="3.30.1050.10">
    <property type="entry name" value="SCP2 sterol-binding domain"/>
    <property type="match status" value="1"/>
</dbReference>
<evidence type="ECO:0000313" key="5">
    <source>
        <dbReference type="EMBL" id="PAB58340.1"/>
    </source>
</evidence>
<dbReference type="InterPro" id="IPR017896">
    <property type="entry name" value="4Fe4S_Fe-S-bd"/>
</dbReference>
<dbReference type="SUPFAM" id="SSF46548">
    <property type="entry name" value="alpha-helical ferredoxin"/>
    <property type="match status" value="1"/>
</dbReference>
<dbReference type="Pfam" id="PF02036">
    <property type="entry name" value="SCP2"/>
    <property type="match status" value="1"/>
</dbReference>
<dbReference type="EMBL" id="NIBG01000016">
    <property type="protein sequence ID" value="PAB58340.1"/>
    <property type="molecule type" value="Genomic_DNA"/>
</dbReference>
<dbReference type="RefSeq" id="WP_095134642.1">
    <property type="nucleotide sequence ID" value="NZ_NIBG01000016.1"/>
</dbReference>
<reference evidence="5 6" key="1">
    <citation type="submission" date="2017-06" db="EMBL/GenBank/DDBJ databases">
        <title>Draft genome sequence of anaerobic fermentative bacterium Anaeromicrobium sediminis DY2726D isolated from West Pacific Ocean sediments.</title>
        <authorList>
            <person name="Zeng X."/>
        </authorList>
    </citation>
    <scope>NUCLEOTIDE SEQUENCE [LARGE SCALE GENOMIC DNA]</scope>
    <source>
        <strain evidence="5 6">DY2726D</strain>
    </source>
</reference>
<dbReference type="OrthoDB" id="9815745at2"/>
<dbReference type="PANTHER" id="PTHR42827:SF1">
    <property type="entry name" value="IRON-SULFUR CLUSTER-BINDING PROTEIN"/>
    <property type="match status" value="1"/>
</dbReference>
<dbReference type="PROSITE" id="PS00198">
    <property type="entry name" value="4FE4S_FER_1"/>
    <property type="match status" value="1"/>
</dbReference>
<dbReference type="GO" id="GO:0046872">
    <property type="term" value="F:metal ion binding"/>
    <property type="evidence" value="ECO:0007669"/>
    <property type="project" value="UniProtKB-KW"/>
</dbReference>
<evidence type="ECO:0000256" key="3">
    <source>
        <dbReference type="ARBA" id="ARBA00023014"/>
    </source>
</evidence>
<evidence type="ECO:0000313" key="6">
    <source>
        <dbReference type="Proteomes" id="UP000216024"/>
    </source>
</evidence>
<keyword evidence="1" id="KW-0479">Metal-binding</keyword>
<evidence type="ECO:0000256" key="1">
    <source>
        <dbReference type="ARBA" id="ARBA00022723"/>
    </source>
</evidence>
<name>A0A267MHQ9_9FIRM</name>
<proteinExistence type="predicted"/>
<protein>
    <recommendedName>
        <fullName evidence="4">4Fe-4S ferredoxin-type domain-containing protein</fullName>
    </recommendedName>
</protein>
<evidence type="ECO:0000256" key="2">
    <source>
        <dbReference type="ARBA" id="ARBA00023004"/>
    </source>
</evidence>
<dbReference type="PROSITE" id="PS51379">
    <property type="entry name" value="4FE4S_FER_2"/>
    <property type="match status" value="1"/>
</dbReference>
<evidence type="ECO:0000259" key="4">
    <source>
        <dbReference type="PROSITE" id="PS51379"/>
    </source>
</evidence>
<sequence>MSCGATDVGIVSLESFKDEEINKIKEIFPKTRALISIAVKHNPNAIKSQHRSVSNNEYHYAIKKLHKVTYDLENELIKKGMEVVAAVADFPMETDISRPNAWLISHKEVAVKAGIGKMGLNTLVIHEIYGPNIILNTILIDYEPDKYDKEIEENPCINCNLCKTVCPTGSISEDGFNFTGCYTHNYRDMRNGFLDLTNRLESGNKKLDKINSAEKSAIWQSVYSGPNYRCSYCVAVCPAAKGEVENFKKDRKAYYDTYVKPFKEKEENIYVLKGSDSDYYVDKLEKKRKKYVSNGMEMRNVQYFRNALKLGFQKNHAKDVEVIYHFIFTGEENLQFTVDINRGKLKVTDGLAGKPNLVLNADSRKWVEFLSTGKGLMTGIITGKIKIKGSPKLLKEFSKYFPN</sequence>
<dbReference type="InterPro" id="IPR036527">
    <property type="entry name" value="SCP2_sterol-bd_dom_sf"/>
</dbReference>